<feature type="region of interest" description="Disordered" evidence="1">
    <location>
        <begin position="47"/>
        <end position="67"/>
    </location>
</feature>
<evidence type="ECO:0000313" key="3">
    <source>
        <dbReference type="Proteomes" id="UP000623608"/>
    </source>
</evidence>
<dbReference type="RefSeq" id="WP_203806970.1">
    <property type="nucleotide sequence ID" value="NZ_BOMY01000023.1"/>
</dbReference>
<protein>
    <submittedName>
        <fullName evidence="2">Uncharacterized protein</fullName>
    </submittedName>
</protein>
<dbReference type="EMBL" id="BOMY01000023">
    <property type="protein sequence ID" value="GIF20883.1"/>
    <property type="molecule type" value="Genomic_DNA"/>
</dbReference>
<accession>A0A919TS08</accession>
<evidence type="ECO:0000313" key="2">
    <source>
        <dbReference type="EMBL" id="GIF20883.1"/>
    </source>
</evidence>
<comment type="caution">
    <text evidence="2">The sequence shown here is derived from an EMBL/GenBank/DDBJ whole genome shotgun (WGS) entry which is preliminary data.</text>
</comment>
<organism evidence="2 3">
    <name type="scientific">Paractinoplanes tereljensis</name>
    <dbReference type="NCBI Taxonomy" id="571912"/>
    <lineage>
        <taxon>Bacteria</taxon>
        <taxon>Bacillati</taxon>
        <taxon>Actinomycetota</taxon>
        <taxon>Actinomycetes</taxon>
        <taxon>Micromonosporales</taxon>
        <taxon>Micromonosporaceae</taxon>
        <taxon>Paractinoplanes</taxon>
    </lineage>
</organism>
<reference evidence="2" key="1">
    <citation type="submission" date="2021-01" db="EMBL/GenBank/DDBJ databases">
        <title>Whole genome shotgun sequence of Actinoplanes tereljensis NBRC 105297.</title>
        <authorList>
            <person name="Komaki H."/>
            <person name="Tamura T."/>
        </authorList>
    </citation>
    <scope>NUCLEOTIDE SEQUENCE</scope>
    <source>
        <strain evidence="2">NBRC 105297</strain>
    </source>
</reference>
<keyword evidence="3" id="KW-1185">Reference proteome</keyword>
<feature type="compositionally biased region" description="Basic and acidic residues" evidence="1">
    <location>
        <begin position="18"/>
        <end position="31"/>
    </location>
</feature>
<gene>
    <name evidence="2" type="ORF">Ate02nite_36130</name>
</gene>
<feature type="region of interest" description="Disordered" evidence="1">
    <location>
        <begin position="1"/>
        <end position="31"/>
    </location>
</feature>
<evidence type="ECO:0000256" key="1">
    <source>
        <dbReference type="SAM" id="MobiDB-lite"/>
    </source>
</evidence>
<dbReference type="Proteomes" id="UP000623608">
    <property type="component" value="Unassembled WGS sequence"/>
</dbReference>
<dbReference type="AlphaFoldDB" id="A0A919TS08"/>
<name>A0A919TS08_9ACTN</name>
<proteinExistence type="predicted"/>
<sequence length="67" mass="7331">MTQQTDLTDVLSELEAGSAERESAAERPHDVVDRLRGTGFLTLRVPGDQRTSTRARRAVRWPAAAPG</sequence>